<dbReference type="InterPro" id="IPR001715">
    <property type="entry name" value="CH_dom"/>
</dbReference>
<dbReference type="FunCoup" id="A0A6L2PEK1">
    <property type="interactions" value="528"/>
</dbReference>
<feature type="coiled-coil region" evidence="3">
    <location>
        <begin position="320"/>
        <end position="503"/>
    </location>
</feature>
<organism evidence="6 7">
    <name type="scientific">Coptotermes formosanus</name>
    <name type="common">Formosan subterranean termite</name>
    <dbReference type="NCBI Taxonomy" id="36987"/>
    <lineage>
        <taxon>Eukaryota</taxon>
        <taxon>Metazoa</taxon>
        <taxon>Ecdysozoa</taxon>
        <taxon>Arthropoda</taxon>
        <taxon>Hexapoda</taxon>
        <taxon>Insecta</taxon>
        <taxon>Pterygota</taxon>
        <taxon>Neoptera</taxon>
        <taxon>Polyneoptera</taxon>
        <taxon>Dictyoptera</taxon>
        <taxon>Blattodea</taxon>
        <taxon>Blattoidea</taxon>
        <taxon>Termitoidae</taxon>
        <taxon>Rhinotermitidae</taxon>
        <taxon>Coptotermes</taxon>
    </lineage>
</organism>
<dbReference type="SUPFAM" id="SSF47576">
    <property type="entry name" value="Calponin-homology domain, CH-domain"/>
    <property type="match status" value="1"/>
</dbReference>
<dbReference type="AlphaFoldDB" id="A0A6L2PEK1"/>
<dbReference type="InterPro" id="IPR036872">
    <property type="entry name" value="CH_dom_sf"/>
</dbReference>
<dbReference type="EMBL" id="BLKM01009919">
    <property type="protein sequence ID" value="GFG28818.1"/>
    <property type="molecule type" value="Genomic_DNA"/>
</dbReference>
<dbReference type="Pfam" id="PF00307">
    <property type="entry name" value="CH"/>
    <property type="match status" value="1"/>
</dbReference>
<evidence type="ECO:0000313" key="7">
    <source>
        <dbReference type="Proteomes" id="UP000502823"/>
    </source>
</evidence>
<feature type="region of interest" description="Disordered" evidence="4">
    <location>
        <begin position="650"/>
        <end position="748"/>
    </location>
</feature>
<dbReference type="Proteomes" id="UP000502823">
    <property type="component" value="Unassembled WGS sequence"/>
</dbReference>
<evidence type="ECO:0000259" key="5">
    <source>
        <dbReference type="PROSITE" id="PS50021"/>
    </source>
</evidence>
<feature type="compositionally biased region" description="Low complexity" evidence="4">
    <location>
        <begin position="705"/>
        <end position="720"/>
    </location>
</feature>
<dbReference type="SMART" id="SM00033">
    <property type="entry name" value="CH"/>
    <property type="match status" value="1"/>
</dbReference>
<feature type="compositionally biased region" description="Low complexity" evidence="4">
    <location>
        <begin position="655"/>
        <end position="674"/>
    </location>
</feature>
<evidence type="ECO:0000256" key="1">
    <source>
        <dbReference type="ARBA" id="ARBA00009452"/>
    </source>
</evidence>
<feature type="coiled-coil region" evidence="3">
    <location>
        <begin position="98"/>
        <end position="142"/>
    </location>
</feature>
<dbReference type="InParanoid" id="A0A6L2PEK1"/>
<feature type="compositionally biased region" description="Low complexity" evidence="4">
    <location>
        <begin position="58"/>
        <end position="74"/>
    </location>
</feature>
<dbReference type="FunFam" id="1.10.418.10:FF:000020">
    <property type="entry name" value="Cytospin-A isoform 1"/>
    <property type="match status" value="1"/>
</dbReference>
<dbReference type="Gene3D" id="1.10.418.10">
    <property type="entry name" value="Calponin-like domain"/>
    <property type="match status" value="1"/>
</dbReference>
<name>A0A6L2PEK1_COPFO</name>
<sequence length="870" mass="96850">MPLCRIQGQAEFHGCNDGQDFGHMNKVERSVLAFMDKYRVVCVRQPLHGAGSLSSLNSKQQKVSPSSSSSSKSVGGAMVEPGSVQQQLELITREKLALEAKVTELTSYENEVMALRSEVQKLQDQQAELEQLSAENSSLRARLHNVAHSPLSDSEKEQLLLATTGRQHSSAPASMMATELQGDLTLADTSCSTPDWDKQSNSSLSEVSVACLQDRIMQMEETHYSTNEELQATLQELADLQAQLTELQADNERLTEEKGVLLESLCRQTEKLEDSRTKVDTLQELLLHHDQAEGCTEREQKLVELLKSSQEEREVLLLKQEELTGELSELRQSADLQAEEAARLAERVQLLESTVDATHAERKQLDQELALAKEESSSRSIEISRLTTLLDNARAKIEELEQARELGDKTELDELLDNARKEKDMLESQMALLQEQLSRSQCETARLRDQLAHLQEECKVMRNNAKSAVSDLEYQCSVVRQEKQQLTAELQVLQESAAELQVQCQCHLEDKRQLKAVLSETQRHLSECTEWDQFQSDLLMTVRVANDFKTEAQQELEKLVLENKSLRDRLRSLETQIEKLKASQKHPTIATAGPNMPTQFPVITADSSSSLLTSVQQEMAAVRRQHKAGISRQDSRLSVKSLIESIENATKQAKAGPGSRSSSTSSLSSIASGAPPTPTSPRRRLASEPQDNTTKTPLRDQQQANNQVNSGTNSSSSTANKLQPLRKNTLPDKTSLSHDDDVSAPSPVSILTNRTMDFVHRNSYGDLSERKDPLSALVKNGGSKRNALLKWCQNKTVGYRNIDITNFSSSWNDGLALCAILHSYLPERVPYDSLTPSEKRRNFTIAFAAAESVGIPTTLVSIFCISVMYV</sequence>
<dbReference type="InterPro" id="IPR050540">
    <property type="entry name" value="F-actin_Monoox_Mical"/>
</dbReference>
<comment type="similarity">
    <text evidence="1">Belongs to the cytospin-A family.</text>
</comment>
<gene>
    <name evidence="6" type="ORF">Cfor_03037</name>
</gene>
<dbReference type="PANTHER" id="PTHR23167:SF69">
    <property type="entry name" value="FI18193P1"/>
    <property type="match status" value="1"/>
</dbReference>
<protein>
    <recommendedName>
        <fullName evidence="5">Calponin-homology (CH) domain-containing protein</fullName>
    </recommendedName>
</protein>
<reference evidence="7" key="1">
    <citation type="submission" date="2020-01" db="EMBL/GenBank/DDBJ databases">
        <title>Draft genome sequence of the Termite Coptotermes fromosanus.</title>
        <authorList>
            <person name="Itakura S."/>
            <person name="Yosikawa Y."/>
            <person name="Umezawa K."/>
        </authorList>
    </citation>
    <scope>NUCLEOTIDE SEQUENCE [LARGE SCALE GENOMIC DNA]</scope>
</reference>
<accession>A0A6L2PEK1</accession>
<proteinExistence type="inferred from homology"/>
<evidence type="ECO:0000256" key="4">
    <source>
        <dbReference type="SAM" id="MobiDB-lite"/>
    </source>
</evidence>
<evidence type="ECO:0000256" key="3">
    <source>
        <dbReference type="SAM" id="Coils"/>
    </source>
</evidence>
<comment type="caution">
    <text evidence="6">The sequence shown here is derived from an EMBL/GenBank/DDBJ whole genome shotgun (WGS) entry which is preliminary data.</text>
</comment>
<feature type="compositionally biased region" description="Polar residues" evidence="4">
    <location>
        <begin position="689"/>
        <end position="704"/>
    </location>
</feature>
<dbReference type="OrthoDB" id="10017054at2759"/>
<keyword evidence="2 3" id="KW-0175">Coiled coil</keyword>
<feature type="domain" description="Calponin-homology (CH)" evidence="5">
    <location>
        <begin position="782"/>
        <end position="870"/>
    </location>
</feature>
<dbReference type="PROSITE" id="PS50021">
    <property type="entry name" value="CH"/>
    <property type="match status" value="1"/>
</dbReference>
<feature type="coiled-coil region" evidence="3">
    <location>
        <begin position="549"/>
        <end position="583"/>
    </location>
</feature>
<evidence type="ECO:0000313" key="6">
    <source>
        <dbReference type="EMBL" id="GFG28818.1"/>
    </source>
</evidence>
<evidence type="ECO:0000256" key="2">
    <source>
        <dbReference type="ARBA" id="ARBA00023054"/>
    </source>
</evidence>
<dbReference type="PANTHER" id="PTHR23167">
    <property type="entry name" value="CALPONIN HOMOLOGY DOMAIN-CONTAINING PROTEIN DDB_G0272472-RELATED"/>
    <property type="match status" value="1"/>
</dbReference>
<keyword evidence="7" id="KW-1185">Reference proteome</keyword>
<feature type="region of interest" description="Disordered" evidence="4">
    <location>
        <begin position="53"/>
        <end position="79"/>
    </location>
</feature>
<feature type="coiled-coil region" evidence="3">
    <location>
        <begin position="227"/>
        <end position="264"/>
    </location>
</feature>